<dbReference type="AlphaFoldDB" id="A0A834TH06"/>
<proteinExistence type="predicted"/>
<name>A0A834TH06_9FABA</name>
<dbReference type="Proteomes" id="UP000634136">
    <property type="component" value="Unassembled WGS sequence"/>
</dbReference>
<protein>
    <submittedName>
        <fullName evidence="1">Uncharacterized protein</fullName>
    </submittedName>
</protein>
<keyword evidence="2" id="KW-1185">Reference proteome</keyword>
<organism evidence="1 2">
    <name type="scientific">Senna tora</name>
    <dbReference type="NCBI Taxonomy" id="362788"/>
    <lineage>
        <taxon>Eukaryota</taxon>
        <taxon>Viridiplantae</taxon>
        <taxon>Streptophyta</taxon>
        <taxon>Embryophyta</taxon>
        <taxon>Tracheophyta</taxon>
        <taxon>Spermatophyta</taxon>
        <taxon>Magnoliopsida</taxon>
        <taxon>eudicotyledons</taxon>
        <taxon>Gunneridae</taxon>
        <taxon>Pentapetalae</taxon>
        <taxon>rosids</taxon>
        <taxon>fabids</taxon>
        <taxon>Fabales</taxon>
        <taxon>Fabaceae</taxon>
        <taxon>Caesalpinioideae</taxon>
        <taxon>Cassia clade</taxon>
        <taxon>Senna</taxon>
    </lineage>
</organism>
<comment type="caution">
    <text evidence="1">The sequence shown here is derived from an EMBL/GenBank/DDBJ whole genome shotgun (WGS) entry which is preliminary data.</text>
</comment>
<evidence type="ECO:0000313" key="1">
    <source>
        <dbReference type="EMBL" id="KAF7820884.1"/>
    </source>
</evidence>
<dbReference type="EMBL" id="JAAIUW010000008">
    <property type="protein sequence ID" value="KAF7820884.1"/>
    <property type="molecule type" value="Genomic_DNA"/>
</dbReference>
<gene>
    <name evidence="1" type="ORF">G2W53_026339</name>
</gene>
<evidence type="ECO:0000313" key="2">
    <source>
        <dbReference type="Proteomes" id="UP000634136"/>
    </source>
</evidence>
<sequence length="21" mass="2391">MEADTACAGLVRRMVGRIRRE</sequence>
<accession>A0A834TH06</accession>
<reference evidence="1" key="1">
    <citation type="submission" date="2020-09" db="EMBL/GenBank/DDBJ databases">
        <title>Genome-Enabled Discovery of Anthraquinone Biosynthesis in Senna tora.</title>
        <authorList>
            <person name="Kang S.-H."/>
            <person name="Pandey R.P."/>
            <person name="Lee C.-M."/>
            <person name="Sim J.-S."/>
            <person name="Jeong J.-T."/>
            <person name="Choi B.-S."/>
            <person name="Jung M."/>
            <person name="Ginzburg D."/>
            <person name="Zhao K."/>
            <person name="Won S.Y."/>
            <person name="Oh T.-J."/>
            <person name="Yu Y."/>
            <person name="Kim N.-H."/>
            <person name="Lee O.R."/>
            <person name="Lee T.-H."/>
            <person name="Bashyal P."/>
            <person name="Kim T.-S."/>
            <person name="Lee W.-H."/>
            <person name="Kawkins C."/>
            <person name="Kim C.-K."/>
            <person name="Kim J.S."/>
            <person name="Ahn B.O."/>
            <person name="Rhee S.Y."/>
            <person name="Sohng J.K."/>
        </authorList>
    </citation>
    <scope>NUCLEOTIDE SEQUENCE</scope>
    <source>
        <tissue evidence="1">Leaf</tissue>
    </source>
</reference>